<dbReference type="RefSeq" id="WP_280764012.1">
    <property type="nucleotide sequence ID" value="NZ_JARXVC010000028.1"/>
</dbReference>
<proteinExistence type="predicted"/>
<accession>A0ABT6MKH2</accession>
<comment type="caution">
    <text evidence="1">The sequence shown here is derived from an EMBL/GenBank/DDBJ whole genome shotgun (WGS) entry which is preliminary data.</text>
</comment>
<organism evidence="1 2">
    <name type="scientific">Prescottella agglutinans</name>
    <dbReference type="NCBI Taxonomy" id="1644129"/>
    <lineage>
        <taxon>Bacteria</taxon>
        <taxon>Bacillati</taxon>
        <taxon>Actinomycetota</taxon>
        <taxon>Actinomycetes</taxon>
        <taxon>Mycobacteriales</taxon>
        <taxon>Nocardiaceae</taxon>
        <taxon>Prescottella</taxon>
    </lineage>
</organism>
<reference evidence="1 2" key="1">
    <citation type="submission" date="2023-04" db="EMBL/GenBank/DDBJ databases">
        <title>Forest soil microbial communities from Buena Vista Peninsula, Colon Province, Panama.</title>
        <authorList>
            <person name="Bouskill N."/>
        </authorList>
    </citation>
    <scope>NUCLEOTIDE SEQUENCE [LARGE SCALE GENOMIC DNA]</scope>
    <source>
        <strain evidence="1 2">CFH S0262</strain>
    </source>
</reference>
<evidence type="ECO:0000313" key="2">
    <source>
        <dbReference type="Proteomes" id="UP001160334"/>
    </source>
</evidence>
<evidence type="ECO:0000313" key="1">
    <source>
        <dbReference type="EMBL" id="MDH6284823.1"/>
    </source>
</evidence>
<protein>
    <recommendedName>
        <fullName evidence="3">Transposase</fullName>
    </recommendedName>
</protein>
<keyword evidence="2" id="KW-1185">Reference proteome</keyword>
<name>A0ABT6MKH2_9NOCA</name>
<sequence>MATRRNTVVNLFRLAGYTAIAAVLRHHSRNPHRPIDLLQAI</sequence>
<evidence type="ECO:0008006" key="3">
    <source>
        <dbReference type="Google" id="ProtNLM"/>
    </source>
</evidence>
<dbReference type="EMBL" id="JARXVC010000028">
    <property type="protein sequence ID" value="MDH6284823.1"/>
    <property type="molecule type" value="Genomic_DNA"/>
</dbReference>
<dbReference type="Proteomes" id="UP001160334">
    <property type="component" value="Unassembled WGS sequence"/>
</dbReference>
<gene>
    <name evidence="1" type="ORF">M2280_006086</name>
</gene>